<dbReference type="Proteomes" id="UP001147752">
    <property type="component" value="Unassembled WGS sequence"/>
</dbReference>
<keyword evidence="2" id="KW-0479">Metal-binding</keyword>
<name>A0A9W9RU03_9EURO</name>
<dbReference type="PANTHER" id="PTHR11820">
    <property type="entry name" value="ACYLPYRUVASE"/>
    <property type="match status" value="1"/>
</dbReference>
<sequence length="177" mass="18829">MAIPPVPALFTKPRTAIANPYPDTINIPKFAQDGTSDYEAELVVVIGKLARDITAEQALRYILGFTAANDVSARDTQMKTPMPCFSKGMDSSCPLGPVLVSPAIIPDPQDLQIGAIYNGKKLQDGNTSDMIFGVCELVAYLSQGTTLEPGTIILTGTPPGIGNFRSPRIFLGDGDDI</sequence>
<dbReference type="SUPFAM" id="SSF56529">
    <property type="entry name" value="FAH"/>
    <property type="match status" value="1"/>
</dbReference>
<dbReference type="InterPro" id="IPR011234">
    <property type="entry name" value="Fumarylacetoacetase-like_C"/>
</dbReference>
<dbReference type="FunFam" id="3.90.850.10:FF:000002">
    <property type="entry name" value="2-hydroxyhepta-2,4-diene-1,7-dioate isomerase"/>
    <property type="match status" value="1"/>
</dbReference>
<comment type="similarity">
    <text evidence="1">Belongs to the FAH family.</text>
</comment>
<evidence type="ECO:0000256" key="1">
    <source>
        <dbReference type="ARBA" id="ARBA00010211"/>
    </source>
</evidence>
<dbReference type="GO" id="GO:0006107">
    <property type="term" value="P:oxaloacetate metabolic process"/>
    <property type="evidence" value="ECO:0007669"/>
    <property type="project" value="UniProtKB-ARBA"/>
</dbReference>
<organism evidence="4 5">
    <name type="scientific">Penicillium concentricum</name>
    <dbReference type="NCBI Taxonomy" id="293559"/>
    <lineage>
        <taxon>Eukaryota</taxon>
        <taxon>Fungi</taxon>
        <taxon>Dikarya</taxon>
        <taxon>Ascomycota</taxon>
        <taxon>Pezizomycotina</taxon>
        <taxon>Eurotiomycetes</taxon>
        <taxon>Eurotiomycetidae</taxon>
        <taxon>Eurotiales</taxon>
        <taxon>Aspergillaceae</taxon>
        <taxon>Penicillium</taxon>
    </lineage>
</organism>
<dbReference type="InterPro" id="IPR036663">
    <property type="entry name" value="Fumarylacetoacetase_C_sf"/>
</dbReference>
<reference evidence="4" key="2">
    <citation type="journal article" date="2023" name="IMA Fungus">
        <title>Comparative genomic study of the Penicillium genus elucidates a diverse pangenome and 15 lateral gene transfer events.</title>
        <authorList>
            <person name="Petersen C."/>
            <person name="Sorensen T."/>
            <person name="Nielsen M.R."/>
            <person name="Sondergaard T.E."/>
            <person name="Sorensen J.L."/>
            <person name="Fitzpatrick D.A."/>
            <person name="Frisvad J.C."/>
            <person name="Nielsen K.L."/>
        </authorList>
    </citation>
    <scope>NUCLEOTIDE SEQUENCE</scope>
    <source>
        <strain evidence="4">IBT 3081</strain>
    </source>
</reference>
<evidence type="ECO:0000313" key="5">
    <source>
        <dbReference type="Proteomes" id="UP001147752"/>
    </source>
</evidence>
<evidence type="ECO:0000256" key="2">
    <source>
        <dbReference type="ARBA" id="ARBA00022723"/>
    </source>
</evidence>
<accession>A0A9W9RU03</accession>
<protein>
    <submittedName>
        <fullName evidence="4">2-keto-4-pentenoate hydratase</fullName>
    </submittedName>
</protein>
<dbReference type="GO" id="GO:0018773">
    <property type="term" value="F:acetylpyruvate hydrolase activity"/>
    <property type="evidence" value="ECO:0007669"/>
    <property type="project" value="TreeGrafter"/>
</dbReference>
<feature type="domain" description="Fumarylacetoacetase-like C-terminal" evidence="3">
    <location>
        <begin position="4"/>
        <end position="177"/>
    </location>
</feature>
<gene>
    <name evidence="4" type="ORF">N7517_008105</name>
</gene>
<dbReference type="GO" id="GO:0046872">
    <property type="term" value="F:metal ion binding"/>
    <property type="evidence" value="ECO:0007669"/>
    <property type="project" value="UniProtKB-KW"/>
</dbReference>
<comment type="caution">
    <text evidence="4">The sequence shown here is derived from an EMBL/GenBank/DDBJ whole genome shotgun (WGS) entry which is preliminary data.</text>
</comment>
<keyword evidence="5" id="KW-1185">Reference proteome</keyword>
<reference evidence="4" key="1">
    <citation type="submission" date="2022-12" db="EMBL/GenBank/DDBJ databases">
        <authorList>
            <person name="Petersen C."/>
        </authorList>
    </citation>
    <scope>NUCLEOTIDE SEQUENCE</scope>
    <source>
        <strain evidence="4">IBT 3081</strain>
    </source>
</reference>
<dbReference type="Pfam" id="PF01557">
    <property type="entry name" value="FAA_hydrolase"/>
    <property type="match status" value="1"/>
</dbReference>
<proteinExistence type="inferred from homology"/>
<dbReference type="PANTHER" id="PTHR11820:SF7">
    <property type="entry name" value="ACYLPYRUVASE FAHD1, MITOCHONDRIAL"/>
    <property type="match status" value="1"/>
</dbReference>
<dbReference type="GO" id="GO:0050163">
    <property type="term" value="F:oxaloacetate tautomerase activity"/>
    <property type="evidence" value="ECO:0007669"/>
    <property type="project" value="UniProtKB-ARBA"/>
</dbReference>
<evidence type="ECO:0000313" key="4">
    <source>
        <dbReference type="EMBL" id="KAJ5365219.1"/>
    </source>
</evidence>
<evidence type="ECO:0000259" key="3">
    <source>
        <dbReference type="Pfam" id="PF01557"/>
    </source>
</evidence>
<dbReference type="RefSeq" id="XP_056576686.1">
    <property type="nucleotide sequence ID" value="XM_056725835.1"/>
</dbReference>
<dbReference type="GeneID" id="81465018"/>
<dbReference type="OrthoDB" id="411064at2759"/>
<dbReference type="AlphaFoldDB" id="A0A9W9RU03"/>
<dbReference type="EMBL" id="JAPZBT010000003">
    <property type="protein sequence ID" value="KAJ5365219.1"/>
    <property type="molecule type" value="Genomic_DNA"/>
</dbReference>
<dbReference type="Gene3D" id="3.90.850.10">
    <property type="entry name" value="Fumarylacetoacetase-like, C-terminal domain"/>
    <property type="match status" value="1"/>
</dbReference>